<keyword evidence="1" id="KW-0812">Transmembrane</keyword>
<gene>
    <name evidence="3" type="ORF">LAX5112_01295</name>
</gene>
<evidence type="ECO:0000313" key="4">
    <source>
        <dbReference type="Proteomes" id="UP000053235"/>
    </source>
</evidence>
<sequence length="310" mass="33222">MTKFNTEHLAMVAVAMSGLAWGLFWIPLRALDDHGISGVWAIVLFYLLPTLLLMPVILLRTQHLLQGGWSLHIAGIFAGVALVLYAGSLVFTDIVRALLFYYLTPLWSTLLARIVIGEAITRARWGTIGLALIGLLLILRIDAGSGGALRPGDWMGLASGLVWAIAAVWMKSDTNGNSLDFALSYFIWGSVAALALTLLPHGGSTPPPDWQAIRAVLPWIVPVILLLVIPPALAVMWGATVLSPGVLAILFMTEISAGTLTAAYWANEPFGIREIAGVALITSAGIFEPALKACRSKVLKSRLIKTAQVP</sequence>
<evidence type="ECO:0000259" key="2">
    <source>
        <dbReference type="Pfam" id="PF00892"/>
    </source>
</evidence>
<feature type="transmembrane region" description="Helical" evidence="1">
    <location>
        <begin position="182"/>
        <end position="199"/>
    </location>
</feature>
<dbReference type="InterPro" id="IPR000620">
    <property type="entry name" value="EamA_dom"/>
</dbReference>
<feature type="transmembrane region" description="Helical" evidence="1">
    <location>
        <begin position="246"/>
        <end position="266"/>
    </location>
</feature>
<organism evidence="3 4">
    <name type="scientific">Roseibium alexandrii</name>
    <dbReference type="NCBI Taxonomy" id="388408"/>
    <lineage>
        <taxon>Bacteria</taxon>
        <taxon>Pseudomonadati</taxon>
        <taxon>Pseudomonadota</taxon>
        <taxon>Alphaproteobacteria</taxon>
        <taxon>Hyphomicrobiales</taxon>
        <taxon>Stappiaceae</taxon>
        <taxon>Roseibium</taxon>
    </lineage>
</organism>
<evidence type="ECO:0000313" key="3">
    <source>
        <dbReference type="EMBL" id="CTQ67258.1"/>
    </source>
</evidence>
<feature type="transmembrane region" description="Helical" evidence="1">
    <location>
        <begin position="153"/>
        <end position="170"/>
    </location>
</feature>
<keyword evidence="1" id="KW-0472">Membrane</keyword>
<dbReference type="PANTHER" id="PTHR22911">
    <property type="entry name" value="ACYL-MALONYL CONDENSING ENZYME-RELATED"/>
    <property type="match status" value="1"/>
</dbReference>
<feature type="domain" description="EamA" evidence="2">
    <location>
        <begin position="10"/>
        <end position="139"/>
    </location>
</feature>
<accession>A0A0M6ZWW3</accession>
<dbReference type="InterPro" id="IPR037185">
    <property type="entry name" value="EmrE-like"/>
</dbReference>
<dbReference type="EMBL" id="CXWD01000004">
    <property type="protein sequence ID" value="CTQ67258.1"/>
    <property type="molecule type" value="Genomic_DNA"/>
</dbReference>
<feature type="transmembrane region" description="Helical" evidence="1">
    <location>
        <begin position="97"/>
        <end position="116"/>
    </location>
</feature>
<dbReference type="AlphaFoldDB" id="A0A0M6ZWW3"/>
<feature type="domain" description="EamA" evidence="2">
    <location>
        <begin position="151"/>
        <end position="283"/>
    </location>
</feature>
<feature type="transmembrane region" description="Helical" evidence="1">
    <location>
        <begin position="9"/>
        <end position="26"/>
    </location>
</feature>
<proteinExistence type="predicted"/>
<dbReference type="RefSeq" id="WP_186009040.1">
    <property type="nucleotide sequence ID" value="NZ_CXWD01000004.1"/>
</dbReference>
<protein>
    <submittedName>
        <fullName evidence="3">EamA-like transporter family protein</fullName>
    </submittedName>
</protein>
<dbReference type="SUPFAM" id="SSF103481">
    <property type="entry name" value="Multidrug resistance efflux transporter EmrE"/>
    <property type="match status" value="1"/>
</dbReference>
<evidence type="ECO:0000256" key="1">
    <source>
        <dbReference type="SAM" id="Phobius"/>
    </source>
</evidence>
<feature type="transmembrane region" description="Helical" evidence="1">
    <location>
        <begin position="219"/>
        <end position="239"/>
    </location>
</feature>
<feature type="transmembrane region" description="Helical" evidence="1">
    <location>
        <begin position="71"/>
        <end position="91"/>
    </location>
</feature>
<dbReference type="GO" id="GO:0016020">
    <property type="term" value="C:membrane"/>
    <property type="evidence" value="ECO:0007669"/>
    <property type="project" value="InterPro"/>
</dbReference>
<feature type="transmembrane region" description="Helical" evidence="1">
    <location>
        <begin position="123"/>
        <end position="141"/>
    </location>
</feature>
<name>A0A0M6ZWW3_9HYPH</name>
<dbReference type="PANTHER" id="PTHR22911:SF137">
    <property type="entry name" value="SOLUTE CARRIER FAMILY 35 MEMBER G2-RELATED"/>
    <property type="match status" value="1"/>
</dbReference>
<dbReference type="Proteomes" id="UP000053235">
    <property type="component" value="Unassembled WGS sequence"/>
</dbReference>
<feature type="transmembrane region" description="Helical" evidence="1">
    <location>
        <begin position="38"/>
        <end position="59"/>
    </location>
</feature>
<keyword evidence="1" id="KW-1133">Transmembrane helix</keyword>
<dbReference type="Pfam" id="PF00892">
    <property type="entry name" value="EamA"/>
    <property type="match status" value="2"/>
</dbReference>
<reference evidence="4" key="1">
    <citation type="submission" date="2015-07" db="EMBL/GenBank/DDBJ databases">
        <authorList>
            <person name="Rodrigo-Torres Lidia"/>
            <person name="Arahal R.David."/>
        </authorList>
    </citation>
    <scope>NUCLEOTIDE SEQUENCE [LARGE SCALE GENOMIC DNA]</scope>
    <source>
        <strain evidence="4">CECT 5112</strain>
    </source>
</reference>
<keyword evidence="4" id="KW-1185">Reference proteome</keyword>